<dbReference type="Proteomes" id="UP000011688">
    <property type="component" value="Unassembled WGS sequence"/>
</dbReference>
<dbReference type="AlphaFoldDB" id="L9X0D1"/>
<organism evidence="3 4">
    <name type="scientific">Natronococcus amylolyticus DSM 10524</name>
    <dbReference type="NCBI Taxonomy" id="1227497"/>
    <lineage>
        <taxon>Archaea</taxon>
        <taxon>Methanobacteriati</taxon>
        <taxon>Methanobacteriota</taxon>
        <taxon>Stenosarchaea group</taxon>
        <taxon>Halobacteria</taxon>
        <taxon>Halobacteriales</taxon>
        <taxon>Natrialbaceae</taxon>
        <taxon>Natronococcus</taxon>
    </lineage>
</organism>
<dbReference type="InterPro" id="IPR029052">
    <property type="entry name" value="Metallo-depent_PP-like"/>
</dbReference>
<dbReference type="GO" id="GO:0016787">
    <property type="term" value="F:hydrolase activity"/>
    <property type="evidence" value="ECO:0007669"/>
    <property type="project" value="InterPro"/>
</dbReference>
<dbReference type="eggNOG" id="arCOG02832">
    <property type="taxonomic scope" value="Archaea"/>
</dbReference>
<gene>
    <name evidence="3" type="ORF">C491_17454</name>
</gene>
<dbReference type="SUPFAM" id="SSF55816">
    <property type="entry name" value="5'-nucleotidase (syn. UDP-sugar hydrolase), C-terminal domain"/>
    <property type="match status" value="1"/>
</dbReference>
<evidence type="ECO:0000313" key="3">
    <source>
        <dbReference type="EMBL" id="ELY54906.1"/>
    </source>
</evidence>
<keyword evidence="4" id="KW-1185">Reference proteome</keyword>
<dbReference type="InterPro" id="IPR006179">
    <property type="entry name" value="5_nucleotidase/apyrase"/>
</dbReference>
<feature type="domain" description="5'-Nucleotidase C-terminal" evidence="1">
    <location>
        <begin position="327"/>
        <end position="467"/>
    </location>
</feature>
<proteinExistence type="predicted"/>
<dbReference type="STRING" id="1227497.C491_17454"/>
<dbReference type="GO" id="GO:0009166">
    <property type="term" value="P:nucleotide catabolic process"/>
    <property type="evidence" value="ECO:0007669"/>
    <property type="project" value="InterPro"/>
</dbReference>
<feature type="domain" description="FIMAH" evidence="2">
    <location>
        <begin position="636"/>
        <end position="709"/>
    </location>
</feature>
<dbReference type="PRINTS" id="PR01607">
    <property type="entry name" value="APYRASEFAMLY"/>
</dbReference>
<dbReference type="InterPro" id="IPR054470">
    <property type="entry name" value="FIMAH_dom"/>
</dbReference>
<reference evidence="3 4" key="1">
    <citation type="journal article" date="2014" name="PLoS Genet.">
        <title>Phylogenetically driven sequencing of extremely halophilic archaea reveals strategies for static and dynamic osmo-response.</title>
        <authorList>
            <person name="Becker E.A."/>
            <person name="Seitzer P.M."/>
            <person name="Tritt A."/>
            <person name="Larsen D."/>
            <person name="Krusor M."/>
            <person name="Yao A.I."/>
            <person name="Wu D."/>
            <person name="Madern D."/>
            <person name="Eisen J.A."/>
            <person name="Darling A.E."/>
            <person name="Facciotti M.T."/>
        </authorList>
    </citation>
    <scope>NUCLEOTIDE SEQUENCE [LARGE SCALE GENOMIC DNA]</scope>
    <source>
        <strain evidence="3 4">DSM 10524</strain>
    </source>
</reference>
<evidence type="ECO:0000313" key="4">
    <source>
        <dbReference type="Proteomes" id="UP000011688"/>
    </source>
</evidence>
<name>L9X0D1_9EURY</name>
<dbReference type="PANTHER" id="PTHR11575">
    <property type="entry name" value="5'-NUCLEOTIDASE-RELATED"/>
    <property type="match status" value="1"/>
</dbReference>
<evidence type="ECO:0000259" key="2">
    <source>
        <dbReference type="Pfam" id="PF22888"/>
    </source>
</evidence>
<dbReference type="Gene3D" id="3.90.780.10">
    <property type="entry name" value="5'-Nucleotidase, C-terminal domain"/>
    <property type="match status" value="1"/>
</dbReference>
<dbReference type="EMBL" id="AOIB01000033">
    <property type="protein sequence ID" value="ELY54906.1"/>
    <property type="molecule type" value="Genomic_DNA"/>
</dbReference>
<accession>L9X0D1</accession>
<dbReference type="Gene3D" id="3.60.21.10">
    <property type="match status" value="1"/>
</dbReference>
<dbReference type="Pfam" id="PF22888">
    <property type="entry name" value="FIMAH"/>
    <property type="match status" value="1"/>
</dbReference>
<sequence length="715" mass="79079">MATMVPASTAVAAEDDRTVTLVFDTHFHGRFRDSEAAELNIQRYYTVVEEKLEEYDNAVFVGIGDDFAPSLLGLEYEGEHMVEALNAMDVAVNGVGNHEFDFGPDRAIELFGESEFPWVVANLLDDGGETLENTERWTTQELGDLTVGFFGMVSENFHNITDYPDDWQVLDNVDAGQEAVDELREEGADIVVCPAHVSTGTHERMAENIDGLDAIVGSHSGVVLDQPAEIDGTINAEFGDEFDHIGAITLNDEGELVDWERIDLLAEDWEPRDEVDEFDEISTRNVGEIEKHEALDELYEKYQVPLDDRLGEPFFHSETELNWSFDNYAIETGGGNVITDAIREVGDVADVDVDIGIINGGGIRADTTFGPGEITGAAVMEALPFPNELWIIEVTGEELQDFLANEQRAHPSEQFGTQPAIQISGVSYEWWGHDWESEIRNVFVGGDPVDEDETYLLAGTDFQIEREDALDHENKLIAETGQFVGPFVLDTLEEWGTVAPEREYRMIRWDEDVGEADLAPGADRTEVTFEVPPGAEEIETDEPVVAVNRDGETVEAEAVSADGEAVTASFATTPLLDLAAVEDPAIRVFAHYHADQAEWPYDFDIPTSDGYDHLKVRADVDEDDLGDFTPAERTRLVRERVAALDLHRGTENSLTSTLENAANSFDRANETAAANRLCAFINQVEAQRGKKIDEADADDLIERAEEIIAAVGEEC</sequence>
<dbReference type="InterPro" id="IPR008334">
    <property type="entry name" value="5'-Nucleotdase_C"/>
</dbReference>
<dbReference type="SUPFAM" id="SSF56300">
    <property type="entry name" value="Metallo-dependent phosphatases"/>
    <property type="match status" value="1"/>
</dbReference>
<evidence type="ECO:0000259" key="1">
    <source>
        <dbReference type="Pfam" id="PF02872"/>
    </source>
</evidence>
<dbReference type="Pfam" id="PF02872">
    <property type="entry name" value="5_nucleotid_C"/>
    <property type="match status" value="1"/>
</dbReference>
<dbReference type="PANTHER" id="PTHR11575:SF24">
    <property type="entry name" value="5'-NUCLEOTIDASE"/>
    <property type="match status" value="1"/>
</dbReference>
<dbReference type="InterPro" id="IPR036907">
    <property type="entry name" value="5'-Nucleotdase_C_sf"/>
</dbReference>
<protein>
    <submittedName>
        <fullName evidence="3">5'-nucleotidase</fullName>
    </submittedName>
</protein>
<comment type="caution">
    <text evidence="3">The sequence shown here is derived from an EMBL/GenBank/DDBJ whole genome shotgun (WGS) entry which is preliminary data.</text>
</comment>